<dbReference type="InterPro" id="IPR031575">
    <property type="entry name" value="EP400_N"/>
</dbReference>
<reference evidence="3 4" key="1">
    <citation type="submission" date="2023-02" db="EMBL/GenBank/DDBJ databases">
        <title>LHISI_Scaffold_Assembly.</title>
        <authorList>
            <person name="Stuart O.P."/>
            <person name="Cleave R."/>
            <person name="Magrath M.J.L."/>
            <person name="Mikheyev A.S."/>
        </authorList>
    </citation>
    <scope>NUCLEOTIDE SEQUENCE [LARGE SCALE GENOMIC DNA]</scope>
    <source>
        <strain evidence="3">Daus_M_001</strain>
        <tissue evidence="3">Leg muscle</tissue>
    </source>
</reference>
<evidence type="ECO:0000259" key="2">
    <source>
        <dbReference type="Pfam" id="PF15790"/>
    </source>
</evidence>
<dbReference type="Proteomes" id="UP001159363">
    <property type="component" value="Chromosome 10"/>
</dbReference>
<dbReference type="EMBL" id="JARBHB010000011">
    <property type="protein sequence ID" value="KAJ8873185.1"/>
    <property type="molecule type" value="Genomic_DNA"/>
</dbReference>
<organism evidence="3 4">
    <name type="scientific">Dryococelus australis</name>
    <dbReference type="NCBI Taxonomy" id="614101"/>
    <lineage>
        <taxon>Eukaryota</taxon>
        <taxon>Metazoa</taxon>
        <taxon>Ecdysozoa</taxon>
        <taxon>Arthropoda</taxon>
        <taxon>Hexapoda</taxon>
        <taxon>Insecta</taxon>
        <taxon>Pterygota</taxon>
        <taxon>Neoptera</taxon>
        <taxon>Polyneoptera</taxon>
        <taxon>Phasmatodea</taxon>
        <taxon>Verophasmatodea</taxon>
        <taxon>Anareolatae</taxon>
        <taxon>Phasmatidae</taxon>
        <taxon>Eurycanthinae</taxon>
        <taxon>Dryococelus</taxon>
    </lineage>
</organism>
<evidence type="ECO:0000256" key="1">
    <source>
        <dbReference type="SAM" id="MobiDB-lite"/>
    </source>
</evidence>
<keyword evidence="4" id="KW-1185">Reference proteome</keyword>
<name>A0ABQ9GME8_9NEOP</name>
<gene>
    <name evidence="3" type="ORF">PR048_026818</name>
</gene>
<dbReference type="Pfam" id="PF15790">
    <property type="entry name" value="EP400_N"/>
    <property type="match status" value="1"/>
</dbReference>
<evidence type="ECO:0000313" key="3">
    <source>
        <dbReference type="EMBL" id="KAJ8873185.1"/>
    </source>
</evidence>
<feature type="compositionally biased region" description="Low complexity" evidence="1">
    <location>
        <begin position="90"/>
        <end position="101"/>
    </location>
</feature>
<feature type="region of interest" description="Disordered" evidence="1">
    <location>
        <begin position="80"/>
        <end position="129"/>
    </location>
</feature>
<proteinExistence type="predicted"/>
<comment type="caution">
    <text evidence="3">The sequence shown here is derived from an EMBL/GenBank/DDBJ whole genome shotgun (WGS) entry which is preliminary data.</text>
</comment>
<accession>A0ABQ9GME8</accession>
<feature type="compositionally biased region" description="Pro residues" evidence="1">
    <location>
        <begin position="199"/>
        <end position="214"/>
    </location>
</feature>
<feature type="region of interest" description="Disordered" evidence="1">
    <location>
        <begin position="186"/>
        <end position="215"/>
    </location>
</feature>
<sequence>MQYSQHSDGVGMVHVVLQVMPAGATALQQAGVTRILNIAPSPRMNLVGRAVAPSNGMPDPAARTLSLVAIGQPLVGSLSSPPRQTLLMRAPSTTSPAAAPLPRKRPREPQVRPPPSEEVASLRRSCGEHRMGRVEKTRLNYADKVAEVIFLQAGGNLLNYQDWRQGPFSPQFLHLFRVHRLDPSDDDEDLTPLLKRPRLGPPASAPVPSTPAPSQPSVHGEFLILPCVPLCRNEGVRLVWCTS</sequence>
<protein>
    <recommendedName>
        <fullName evidence="2">E1A-binding protein p400 N-terminal domain-containing protein</fullName>
    </recommendedName>
</protein>
<evidence type="ECO:0000313" key="4">
    <source>
        <dbReference type="Proteomes" id="UP001159363"/>
    </source>
</evidence>
<feature type="domain" description="E1A-binding protein p400 N-terminal" evidence="2">
    <location>
        <begin position="57"/>
        <end position="189"/>
    </location>
</feature>